<dbReference type="GO" id="GO:0000166">
    <property type="term" value="F:nucleotide binding"/>
    <property type="evidence" value="ECO:0007669"/>
    <property type="project" value="InterPro"/>
</dbReference>
<keyword evidence="4" id="KW-0548">Nucleotidyltransferase</keyword>
<gene>
    <name evidence="9" type="ORF">FWILDA_LOCUS16060</name>
</gene>
<protein>
    <recommendedName>
        <fullName evidence="2">DNA-directed DNA polymerase</fullName>
        <ecNumber evidence="2">2.7.7.7</ecNumber>
    </recommendedName>
</protein>
<dbReference type="Gene3D" id="3.30.420.10">
    <property type="entry name" value="Ribonuclease H-like superfamily/Ribonuclease H"/>
    <property type="match status" value="1"/>
</dbReference>
<dbReference type="GO" id="GO:0003887">
    <property type="term" value="F:DNA-directed DNA polymerase activity"/>
    <property type="evidence" value="ECO:0007669"/>
    <property type="project" value="UniProtKB-KW"/>
</dbReference>
<dbReference type="SMART" id="SM00486">
    <property type="entry name" value="POLBc"/>
    <property type="match status" value="1"/>
</dbReference>
<evidence type="ECO:0000313" key="9">
    <source>
        <dbReference type="EMBL" id="CAI2193407.1"/>
    </source>
</evidence>
<evidence type="ECO:0000256" key="5">
    <source>
        <dbReference type="ARBA" id="ARBA00022932"/>
    </source>
</evidence>
<organism evidence="9 10">
    <name type="scientific">Funneliformis geosporum</name>
    <dbReference type="NCBI Taxonomy" id="1117311"/>
    <lineage>
        <taxon>Eukaryota</taxon>
        <taxon>Fungi</taxon>
        <taxon>Fungi incertae sedis</taxon>
        <taxon>Mucoromycota</taxon>
        <taxon>Glomeromycotina</taxon>
        <taxon>Glomeromycetes</taxon>
        <taxon>Glomerales</taxon>
        <taxon>Glomeraceae</taxon>
        <taxon>Funneliformis</taxon>
    </lineage>
</organism>
<evidence type="ECO:0000256" key="6">
    <source>
        <dbReference type="ARBA" id="ARBA00023125"/>
    </source>
</evidence>
<dbReference type="InterPro" id="IPR043502">
    <property type="entry name" value="DNA/RNA_pol_sf"/>
</dbReference>
<dbReference type="SUPFAM" id="SSF56672">
    <property type="entry name" value="DNA/RNA polymerases"/>
    <property type="match status" value="1"/>
</dbReference>
<feature type="domain" description="DNA-directed DNA polymerase family B multifunctional" evidence="8">
    <location>
        <begin position="275"/>
        <end position="491"/>
    </location>
</feature>
<dbReference type="OrthoDB" id="6755010at2759"/>
<dbReference type="InterPro" id="IPR050240">
    <property type="entry name" value="DNA_pol_type-B"/>
</dbReference>
<name>A0A9W4T3S3_9GLOM</name>
<comment type="caution">
    <text evidence="9">The sequence shown here is derived from an EMBL/GenBank/DDBJ whole genome shotgun (WGS) entry which is preliminary data.</text>
</comment>
<dbReference type="AlphaFoldDB" id="A0A9W4T3S3"/>
<dbReference type="Gene3D" id="3.90.1600.10">
    <property type="entry name" value="Palm domain of DNA polymerase"/>
    <property type="match status" value="1"/>
</dbReference>
<dbReference type="InterPro" id="IPR036397">
    <property type="entry name" value="RNaseH_sf"/>
</dbReference>
<dbReference type="GO" id="GO:0006261">
    <property type="term" value="P:DNA-templated DNA replication"/>
    <property type="evidence" value="ECO:0007669"/>
    <property type="project" value="TreeGrafter"/>
</dbReference>
<feature type="non-terminal residue" evidence="9">
    <location>
        <position position="511"/>
    </location>
</feature>
<proteinExistence type="inferred from homology"/>
<dbReference type="InterPro" id="IPR023211">
    <property type="entry name" value="DNA_pol_palm_dom_sf"/>
</dbReference>
<sequence length="511" mass="59490">IPFIVIENEGSTERINGMYRYVLHLYSHLINSQKILVTLIDIQVFFDILVSDGETPDECEEKVARENRIQLSGWSTINKYIRKKALLRDRTLILTWDIEIYASQMGEFTEERMTGKFETKEKILKWKYCGKIGTKSENNFMMKGKKKNTDEEGIIWGSGEEVEKKKDYMGAIKIKITAEEDFFSSFLKLPQCVLIDIRVCLKKRYPHSEVEKEGGKKRPSPLTARKMREVANYYIIDALRCQELLVKLSQINNYREVASIAHVFLFDSHYRANGMKVRNLLGAYAFKRDIVFSSRVCENIEKGKYPGAYVFPPEKVIETRRPVKGLDFALLYPSLIMAYNLSPDKIILTHEEADIAKKMKTFYIRLKDLSNKRLELKACLTPLGKKRQHLEKIISSAKKRGKRIPESLNSEYSFVCFDYDYWDLKQKALKVYMNTFYREADNSKSPIFLHELAEGTTSTGKYNLNLVVEFVIKKGFGIKYGDTVSLYLTCPDKYYEKWDEAFSRKDLSKEA</sequence>
<dbReference type="EMBL" id="CAMKVN010009541">
    <property type="protein sequence ID" value="CAI2193407.1"/>
    <property type="molecule type" value="Genomic_DNA"/>
</dbReference>
<keyword evidence="5" id="KW-0239">DNA-directed DNA polymerase</keyword>
<evidence type="ECO:0000256" key="7">
    <source>
        <dbReference type="ARBA" id="ARBA00049244"/>
    </source>
</evidence>
<keyword evidence="6" id="KW-0238">DNA-binding</keyword>
<dbReference type="PANTHER" id="PTHR10322:SF23">
    <property type="entry name" value="DNA POLYMERASE DELTA CATALYTIC SUBUNIT"/>
    <property type="match status" value="1"/>
</dbReference>
<evidence type="ECO:0000259" key="8">
    <source>
        <dbReference type="Pfam" id="PF00136"/>
    </source>
</evidence>
<dbReference type="InterPro" id="IPR006134">
    <property type="entry name" value="DNA-dir_DNA_pol_B_multi_dom"/>
</dbReference>
<keyword evidence="3" id="KW-0808">Transferase</keyword>
<comment type="similarity">
    <text evidence="1">Belongs to the DNA polymerase type-B family.</text>
</comment>
<dbReference type="Pfam" id="PF00136">
    <property type="entry name" value="DNA_pol_B"/>
    <property type="match status" value="1"/>
</dbReference>
<evidence type="ECO:0000256" key="3">
    <source>
        <dbReference type="ARBA" id="ARBA00022679"/>
    </source>
</evidence>
<evidence type="ECO:0000313" key="10">
    <source>
        <dbReference type="Proteomes" id="UP001153678"/>
    </source>
</evidence>
<feature type="non-terminal residue" evidence="9">
    <location>
        <position position="1"/>
    </location>
</feature>
<dbReference type="InterPro" id="IPR012337">
    <property type="entry name" value="RNaseH-like_sf"/>
</dbReference>
<dbReference type="EC" id="2.7.7.7" evidence="2"/>
<dbReference type="InterPro" id="IPR006172">
    <property type="entry name" value="DNA-dir_DNA_pol_B"/>
</dbReference>
<dbReference type="GO" id="GO:0003677">
    <property type="term" value="F:DNA binding"/>
    <property type="evidence" value="ECO:0007669"/>
    <property type="project" value="UniProtKB-KW"/>
</dbReference>
<accession>A0A9W4T3S3</accession>
<dbReference type="PANTHER" id="PTHR10322">
    <property type="entry name" value="DNA POLYMERASE CATALYTIC SUBUNIT"/>
    <property type="match status" value="1"/>
</dbReference>
<reference evidence="9" key="1">
    <citation type="submission" date="2022-08" db="EMBL/GenBank/DDBJ databases">
        <authorList>
            <person name="Kallberg Y."/>
            <person name="Tangrot J."/>
            <person name="Rosling A."/>
        </authorList>
    </citation>
    <scope>NUCLEOTIDE SEQUENCE</scope>
    <source>
        <strain evidence="9">Wild A</strain>
    </source>
</reference>
<evidence type="ECO:0000256" key="4">
    <source>
        <dbReference type="ARBA" id="ARBA00022695"/>
    </source>
</evidence>
<keyword evidence="10" id="KW-1185">Reference proteome</keyword>
<evidence type="ECO:0000256" key="1">
    <source>
        <dbReference type="ARBA" id="ARBA00005755"/>
    </source>
</evidence>
<dbReference type="Proteomes" id="UP001153678">
    <property type="component" value="Unassembled WGS sequence"/>
</dbReference>
<dbReference type="SUPFAM" id="SSF53098">
    <property type="entry name" value="Ribonuclease H-like"/>
    <property type="match status" value="1"/>
</dbReference>
<evidence type="ECO:0000256" key="2">
    <source>
        <dbReference type="ARBA" id="ARBA00012417"/>
    </source>
</evidence>
<comment type="catalytic activity">
    <reaction evidence="7">
        <text>DNA(n) + a 2'-deoxyribonucleoside 5'-triphosphate = DNA(n+1) + diphosphate</text>
        <dbReference type="Rhea" id="RHEA:22508"/>
        <dbReference type="Rhea" id="RHEA-COMP:17339"/>
        <dbReference type="Rhea" id="RHEA-COMP:17340"/>
        <dbReference type="ChEBI" id="CHEBI:33019"/>
        <dbReference type="ChEBI" id="CHEBI:61560"/>
        <dbReference type="ChEBI" id="CHEBI:173112"/>
        <dbReference type="EC" id="2.7.7.7"/>
    </reaction>
</comment>